<proteinExistence type="predicted"/>
<evidence type="ECO:0000256" key="1">
    <source>
        <dbReference type="SAM" id="MobiDB-lite"/>
    </source>
</evidence>
<feature type="region of interest" description="Disordered" evidence="1">
    <location>
        <begin position="120"/>
        <end position="152"/>
    </location>
</feature>
<dbReference type="Proteomes" id="UP000017984">
    <property type="component" value="Chromosome"/>
</dbReference>
<keyword evidence="3" id="KW-1185">Reference proteome</keyword>
<evidence type="ECO:0000313" key="2">
    <source>
        <dbReference type="EMBL" id="EST29917.1"/>
    </source>
</evidence>
<accession>V6KCU8</accession>
<name>V6KCU8_STRRC</name>
<dbReference type="EMBL" id="AWQX01000170">
    <property type="protein sequence ID" value="EST29917.1"/>
    <property type="molecule type" value="Genomic_DNA"/>
</dbReference>
<gene>
    <name evidence="2" type="ORF">M878_19380</name>
</gene>
<protein>
    <submittedName>
        <fullName evidence="2">Uncharacterized protein</fullName>
    </submittedName>
</protein>
<organism evidence="2 3">
    <name type="scientific">Streptomyces roseochromogenus subsp. oscitans DS 12.976</name>
    <dbReference type="NCBI Taxonomy" id="1352936"/>
    <lineage>
        <taxon>Bacteria</taxon>
        <taxon>Bacillati</taxon>
        <taxon>Actinomycetota</taxon>
        <taxon>Actinomycetes</taxon>
        <taxon>Kitasatosporales</taxon>
        <taxon>Streptomycetaceae</taxon>
        <taxon>Streptomyces</taxon>
    </lineage>
</organism>
<dbReference type="InterPro" id="IPR011990">
    <property type="entry name" value="TPR-like_helical_dom_sf"/>
</dbReference>
<dbReference type="PATRIC" id="fig|1352936.5.peg.4064"/>
<dbReference type="AlphaFoldDB" id="V6KCU8"/>
<evidence type="ECO:0000313" key="3">
    <source>
        <dbReference type="Proteomes" id="UP000017984"/>
    </source>
</evidence>
<sequence length="478" mass="52591">MRRSRPMGEQATTSLPARASASVLHAAPGGWAMPRTTLLRQLLQQRHLTTHEAFAGQYERAAARLAELDRDPRLASLQVSPRQFDRWYGGELLTLPRPDACRVLEHMLGRPVSELFSTAYDGDSAHDRDEESSTGQQATSAPPPREDDENPLDIVTRTRQLTASNADDAMLAFLDSSLEGIASRYEQDGPYVLRPQARQVRQLAHTLLDGRQPPRTRRELFRLAARASGLLGYMAVNTGDFALSAAYCTEARDLSREIGDLDTDLWACGTLSFSLYYAGRYDEADACAAAAVERAPRHAQCIRLLANGRARALGKTGDRRAVEQAIGQALRLSDLHEVPVGLTSCISFEPYGRARTLANAVTSHVALRNTAQVLRDAELIDDLVEHSASSWSRSLVRLDVAAALLQQRTPDVDHAMALGREALRLCGDTPISSVYQRSRDLHEQAGPWRDHPAVRDYGDEFRTWSSQPAALAMASSAS</sequence>
<dbReference type="STRING" id="1352936.M878_19380"/>
<comment type="caution">
    <text evidence="2">The sequence shown here is derived from an EMBL/GenBank/DDBJ whole genome shotgun (WGS) entry which is preliminary data.</text>
</comment>
<dbReference type="Gene3D" id="1.25.40.10">
    <property type="entry name" value="Tetratricopeptide repeat domain"/>
    <property type="match status" value="1"/>
</dbReference>
<dbReference type="SUPFAM" id="SSF48452">
    <property type="entry name" value="TPR-like"/>
    <property type="match status" value="1"/>
</dbReference>
<dbReference type="HOGENOM" id="CLU_570984_0_0_11"/>
<reference evidence="2 3" key="1">
    <citation type="journal article" date="2014" name="Genome Announc.">
        <title>Draft Genome Sequence of Streptomyces roseochromogenes subsp. oscitans DS 12.976, Producer of the Aminocoumarin Antibiotic Clorobiocin.</title>
        <authorList>
            <person name="Ruckert C."/>
            <person name="Kalinowski J."/>
            <person name="Heide L."/>
            <person name="Apel A.K."/>
        </authorList>
    </citation>
    <scope>NUCLEOTIDE SEQUENCE [LARGE SCALE GENOMIC DNA]</scope>
    <source>
        <strain evidence="2 3">DS 12.976</strain>
    </source>
</reference>